<keyword evidence="2" id="KW-0238">DNA-binding</keyword>
<dbReference type="AlphaFoldDB" id="A0A9D2TKJ1"/>
<dbReference type="PANTHER" id="PTHR30146:SF109">
    <property type="entry name" value="HTH-TYPE TRANSCRIPTIONAL REGULATOR GALS"/>
    <property type="match status" value="1"/>
</dbReference>
<dbReference type="Pfam" id="PF13377">
    <property type="entry name" value="Peripla_BP_3"/>
    <property type="match status" value="1"/>
</dbReference>
<evidence type="ECO:0000259" key="4">
    <source>
        <dbReference type="PROSITE" id="PS50932"/>
    </source>
</evidence>
<dbReference type="PANTHER" id="PTHR30146">
    <property type="entry name" value="LACI-RELATED TRANSCRIPTIONAL REPRESSOR"/>
    <property type="match status" value="1"/>
</dbReference>
<gene>
    <name evidence="5" type="ORF">H9698_04990</name>
</gene>
<dbReference type="CDD" id="cd06267">
    <property type="entry name" value="PBP1_LacI_sugar_binding-like"/>
    <property type="match status" value="1"/>
</dbReference>
<dbReference type="SUPFAM" id="SSF47413">
    <property type="entry name" value="lambda repressor-like DNA-binding domains"/>
    <property type="match status" value="1"/>
</dbReference>
<dbReference type="Pfam" id="PF00356">
    <property type="entry name" value="LacI"/>
    <property type="match status" value="1"/>
</dbReference>
<evidence type="ECO:0000256" key="3">
    <source>
        <dbReference type="ARBA" id="ARBA00023163"/>
    </source>
</evidence>
<evidence type="ECO:0000256" key="1">
    <source>
        <dbReference type="ARBA" id="ARBA00023015"/>
    </source>
</evidence>
<evidence type="ECO:0000256" key="2">
    <source>
        <dbReference type="ARBA" id="ARBA00023125"/>
    </source>
</evidence>
<protein>
    <submittedName>
        <fullName evidence="5">LacI family transcriptional regulator</fullName>
    </submittedName>
</protein>
<reference evidence="5" key="2">
    <citation type="submission" date="2021-04" db="EMBL/GenBank/DDBJ databases">
        <authorList>
            <person name="Gilroy R."/>
        </authorList>
    </citation>
    <scope>NUCLEOTIDE SEQUENCE</scope>
    <source>
        <strain evidence="5">5933</strain>
    </source>
</reference>
<dbReference type="SMART" id="SM00354">
    <property type="entry name" value="HTH_LACI"/>
    <property type="match status" value="1"/>
</dbReference>
<dbReference type="InterPro" id="IPR010982">
    <property type="entry name" value="Lambda_DNA-bd_dom_sf"/>
</dbReference>
<dbReference type="GO" id="GO:0000976">
    <property type="term" value="F:transcription cis-regulatory region binding"/>
    <property type="evidence" value="ECO:0007669"/>
    <property type="project" value="TreeGrafter"/>
</dbReference>
<comment type="caution">
    <text evidence="5">The sequence shown here is derived from an EMBL/GenBank/DDBJ whole genome shotgun (WGS) entry which is preliminary data.</text>
</comment>
<keyword evidence="3" id="KW-0804">Transcription</keyword>
<dbReference type="InterPro" id="IPR000843">
    <property type="entry name" value="HTH_LacI"/>
</dbReference>
<dbReference type="GO" id="GO:0003700">
    <property type="term" value="F:DNA-binding transcription factor activity"/>
    <property type="evidence" value="ECO:0007669"/>
    <property type="project" value="TreeGrafter"/>
</dbReference>
<dbReference type="SUPFAM" id="SSF53822">
    <property type="entry name" value="Periplasmic binding protein-like I"/>
    <property type="match status" value="1"/>
</dbReference>
<dbReference type="Gene3D" id="3.40.50.2300">
    <property type="match status" value="2"/>
</dbReference>
<reference evidence="5" key="1">
    <citation type="journal article" date="2021" name="PeerJ">
        <title>Extensive microbial diversity within the chicken gut microbiome revealed by metagenomics and culture.</title>
        <authorList>
            <person name="Gilroy R."/>
            <person name="Ravi A."/>
            <person name="Getino M."/>
            <person name="Pursley I."/>
            <person name="Horton D.L."/>
            <person name="Alikhan N.F."/>
            <person name="Baker D."/>
            <person name="Gharbi K."/>
            <person name="Hall N."/>
            <person name="Watson M."/>
            <person name="Adriaenssens E.M."/>
            <person name="Foster-Nyarko E."/>
            <person name="Jarju S."/>
            <person name="Secka A."/>
            <person name="Antonio M."/>
            <person name="Oren A."/>
            <person name="Chaudhuri R.R."/>
            <person name="La Ragione R."/>
            <person name="Hildebrand F."/>
            <person name="Pallen M.J."/>
        </authorList>
    </citation>
    <scope>NUCLEOTIDE SEQUENCE</scope>
    <source>
        <strain evidence="5">5933</strain>
    </source>
</reference>
<dbReference type="InterPro" id="IPR046335">
    <property type="entry name" value="LacI/GalR-like_sensor"/>
</dbReference>
<dbReference type="Proteomes" id="UP000823918">
    <property type="component" value="Unassembled WGS sequence"/>
</dbReference>
<evidence type="ECO:0000313" key="5">
    <source>
        <dbReference type="EMBL" id="HJC72133.1"/>
    </source>
</evidence>
<dbReference type="EMBL" id="DWWA01000024">
    <property type="protein sequence ID" value="HJC72133.1"/>
    <property type="molecule type" value="Genomic_DNA"/>
</dbReference>
<dbReference type="InterPro" id="IPR028082">
    <property type="entry name" value="Peripla_BP_I"/>
</dbReference>
<sequence>MVRIEDIAERLNVSKGTVSKALNGAADVSETLRKLIVETAVEMGYTRIKRQSDAPRIVIFVINMECSQPGDFGYDIVMGFRKMAVPAGFDVSIEPLSEELQENSFYDAYMMEHRYAGAFFLGLSLSDRWLFQLQTSRTPAVLLDNQVKANPTTAYVGIDNQEGIDLAIEYLKACGHENIGYLSGTLGSYINQARHTAFFQSLRKNGLRSNPSLSGSSYHFAECIQTHLPLLLQQNVTAILCNHDLLAHSVMLHCQELGLRVPEDISIIGFDDLPLCAYTQPPLTTIRQNRTEIGKSAFYALNSLINEVPISTLLLHAAFVKRQSAGPAPQTAPSYRLRQF</sequence>
<name>A0A9D2TKJ1_9FIRM</name>
<feature type="domain" description="HTH lacI-type" evidence="4">
    <location>
        <begin position="2"/>
        <end position="56"/>
    </location>
</feature>
<dbReference type="CDD" id="cd01392">
    <property type="entry name" value="HTH_LacI"/>
    <property type="match status" value="1"/>
</dbReference>
<dbReference type="PROSITE" id="PS50932">
    <property type="entry name" value="HTH_LACI_2"/>
    <property type="match status" value="1"/>
</dbReference>
<organism evidence="5 6">
    <name type="scientific">Candidatus Ruthenibacterium merdavium</name>
    <dbReference type="NCBI Taxonomy" id="2838752"/>
    <lineage>
        <taxon>Bacteria</taxon>
        <taxon>Bacillati</taxon>
        <taxon>Bacillota</taxon>
        <taxon>Clostridia</taxon>
        <taxon>Eubacteriales</taxon>
        <taxon>Oscillospiraceae</taxon>
        <taxon>Ruthenibacterium</taxon>
    </lineage>
</organism>
<accession>A0A9D2TKJ1</accession>
<dbReference type="Gene3D" id="1.10.260.40">
    <property type="entry name" value="lambda repressor-like DNA-binding domains"/>
    <property type="match status" value="1"/>
</dbReference>
<proteinExistence type="predicted"/>
<keyword evidence="1" id="KW-0805">Transcription regulation</keyword>
<evidence type="ECO:0000313" key="6">
    <source>
        <dbReference type="Proteomes" id="UP000823918"/>
    </source>
</evidence>